<dbReference type="InParanoid" id="K1PME6"/>
<evidence type="ECO:0000313" key="1">
    <source>
        <dbReference type="EMBL" id="EKC25167.1"/>
    </source>
</evidence>
<reference evidence="1" key="1">
    <citation type="journal article" date="2012" name="Nature">
        <title>The oyster genome reveals stress adaptation and complexity of shell formation.</title>
        <authorList>
            <person name="Zhang G."/>
            <person name="Fang X."/>
            <person name="Guo X."/>
            <person name="Li L."/>
            <person name="Luo R."/>
            <person name="Xu F."/>
            <person name="Yang P."/>
            <person name="Zhang L."/>
            <person name="Wang X."/>
            <person name="Qi H."/>
            <person name="Xiong Z."/>
            <person name="Que H."/>
            <person name="Xie Y."/>
            <person name="Holland P.W."/>
            <person name="Paps J."/>
            <person name="Zhu Y."/>
            <person name="Wu F."/>
            <person name="Chen Y."/>
            <person name="Wang J."/>
            <person name="Peng C."/>
            <person name="Meng J."/>
            <person name="Yang L."/>
            <person name="Liu J."/>
            <person name="Wen B."/>
            <person name="Zhang N."/>
            <person name="Huang Z."/>
            <person name="Zhu Q."/>
            <person name="Feng Y."/>
            <person name="Mount A."/>
            <person name="Hedgecock D."/>
            <person name="Xu Z."/>
            <person name="Liu Y."/>
            <person name="Domazet-Loso T."/>
            <person name="Du Y."/>
            <person name="Sun X."/>
            <person name="Zhang S."/>
            <person name="Liu B."/>
            <person name="Cheng P."/>
            <person name="Jiang X."/>
            <person name="Li J."/>
            <person name="Fan D."/>
            <person name="Wang W."/>
            <person name="Fu W."/>
            <person name="Wang T."/>
            <person name="Wang B."/>
            <person name="Zhang J."/>
            <person name="Peng Z."/>
            <person name="Li Y."/>
            <person name="Li N."/>
            <person name="Wang J."/>
            <person name="Chen M."/>
            <person name="He Y."/>
            <person name="Tan F."/>
            <person name="Song X."/>
            <person name="Zheng Q."/>
            <person name="Huang R."/>
            <person name="Yang H."/>
            <person name="Du X."/>
            <person name="Chen L."/>
            <person name="Yang M."/>
            <person name="Gaffney P.M."/>
            <person name="Wang S."/>
            <person name="Luo L."/>
            <person name="She Z."/>
            <person name="Ming Y."/>
            <person name="Huang W."/>
            <person name="Zhang S."/>
            <person name="Huang B."/>
            <person name="Zhang Y."/>
            <person name="Qu T."/>
            <person name="Ni P."/>
            <person name="Miao G."/>
            <person name="Wang J."/>
            <person name="Wang Q."/>
            <person name="Steinberg C.E."/>
            <person name="Wang H."/>
            <person name="Li N."/>
            <person name="Qian L."/>
            <person name="Zhang G."/>
            <person name="Li Y."/>
            <person name="Yang H."/>
            <person name="Liu X."/>
            <person name="Wang J."/>
            <person name="Yin Y."/>
            <person name="Wang J."/>
        </authorList>
    </citation>
    <scope>NUCLEOTIDE SEQUENCE [LARGE SCALE GENOMIC DNA]</scope>
    <source>
        <strain evidence="1">05x7-T-G4-1.051#20</strain>
    </source>
</reference>
<name>K1PME6_MAGGI</name>
<dbReference type="HOGENOM" id="CLU_1857222_0_0_1"/>
<protein>
    <submittedName>
        <fullName evidence="1">Uncharacterized protein</fullName>
    </submittedName>
</protein>
<dbReference type="EMBL" id="JH817561">
    <property type="protein sequence ID" value="EKC25167.1"/>
    <property type="molecule type" value="Genomic_DNA"/>
</dbReference>
<gene>
    <name evidence="1" type="ORF">CGI_10004728</name>
</gene>
<organism evidence="1">
    <name type="scientific">Magallana gigas</name>
    <name type="common">Pacific oyster</name>
    <name type="synonym">Crassostrea gigas</name>
    <dbReference type="NCBI Taxonomy" id="29159"/>
    <lineage>
        <taxon>Eukaryota</taxon>
        <taxon>Metazoa</taxon>
        <taxon>Spiralia</taxon>
        <taxon>Lophotrochozoa</taxon>
        <taxon>Mollusca</taxon>
        <taxon>Bivalvia</taxon>
        <taxon>Autobranchia</taxon>
        <taxon>Pteriomorphia</taxon>
        <taxon>Ostreida</taxon>
        <taxon>Ostreoidea</taxon>
        <taxon>Ostreidae</taxon>
        <taxon>Magallana</taxon>
    </lineage>
</organism>
<accession>K1PME6</accession>
<proteinExistence type="predicted"/>
<dbReference type="AlphaFoldDB" id="K1PME6"/>
<sequence>MPSPKKRKSADNPSHYWCSVPGCASDGRKKANLDIYPWMQDVVQFAIVTAIDEMKVNNDDMENAYNYHCIKKISDNVADALMLNQNQVIHVSNYFEEARPTAAKNAMSLFALWRVCKAGKDYIKRRWGEDYMPADFNN</sequence>